<evidence type="ECO:0000256" key="1">
    <source>
        <dbReference type="ARBA" id="ARBA00004167"/>
    </source>
</evidence>
<dbReference type="Pfam" id="PF13947">
    <property type="entry name" value="GUB_WAK_bind"/>
    <property type="match status" value="1"/>
</dbReference>
<sequence length="376" mass="41998">MITTQKLNIFLAALILSLHFLHPAADAKECSPSSCGDIRDIGYPFGFKSDPSHCGIPEYELTCENNVTFLYLDSVKYYVKDINYDALAMRLVDASINNDDICSFPISPSDNYEFITPSSSPYYFLDPFRKLSVNLISCPNPLNNSPLFTDCSSNLSHPRFRYVHLGNIMASEVPHMCRLDLIDVISGPGPMDLKNVSLSQIHQSFLYGFKLNFCNSNCNEKFTIWGKLIDHLSIPHRYLLIPLAILVFIIAGVSLPVTIIIGIAGVLLLSFTPTSSWEIQFNYFHMTLLGVSNQNVFIVFIAICVAITVCLTAALNLLLIIIIGAGVGLALFFFLFHSVYTLYDFPYLVYPGTLNCHFNIIICISFPFISTSCKLL</sequence>
<dbReference type="EMBL" id="JBEAFC010000014">
    <property type="protein sequence ID" value="KAL1532009.1"/>
    <property type="molecule type" value="Genomic_DNA"/>
</dbReference>
<dbReference type="GO" id="GO:0016020">
    <property type="term" value="C:membrane"/>
    <property type="evidence" value="ECO:0007669"/>
    <property type="project" value="UniProtKB-SubCell"/>
</dbReference>
<evidence type="ECO:0000259" key="5">
    <source>
        <dbReference type="PROSITE" id="PS00028"/>
    </source>
</evidence>
<comment type="caution">
    <text evidence="6">The sequence shown here is derived from an EMBL/GenBank/DDBJ whole genome shotgun (WGS) entry which is preliminary data.</text>
</comment>
<protein>
    <submittedName>
        <fullName evidence="6">LEAF RUST 10 DISEASE-RESISTANCE LOCUS RECEPTOR-LIKE PROTEIN KINASE-like 2.7 isoform X1</fullName>
    </submittedName>
</protein>
<feature type="transmembrane region" description="Helical" evidence="3">
    <location>
        <begin position="283"/>
        <end position="309"/>
    </location>
</feature>
<keyword evidence="7" id="KW-1185">Reference proteome</keyword>
<evidence type="ECO:0000313" key="6">
    <source>
        <dbReference type="EMBL" id="KAL1532009.1"/>
    </source>
</evidence>
<keyword evidence="3" id="KW-0812">Transmembrane</keyword>
<evidence type="ECO:0000256" key="2">
    <source>
        <dbReference type="ARBA" id="ARBA00022729"/>
    </source>
</evidence>
<feature type="signal peptide" evidence="4">
    <location>
        <begin position="1"/>
        <end position="27"/>
    </location>
</feature>
<dbReference type="InterPro" id="IPR013087">
    <property type="entry name" value="Znf_C2H2_type"/>
</dbReference>
<keyword evidence="2 4" id="KW-0732">Signal</keyword>
<feature type="transmembrane region" description="Helical" evidence="3">
    <location>
        <begin position="315"/>
        <end position="336"/>
    </location>
</feature>
<comment type="subcellular location">
    <subcellularLocation>
        <location evidence="1">Membrane</location>
        <topology evidence="1">Single-pass membrane protein</topology>
    </subcellularLocation>
</comment>
<feature type="domain" description="C2H2-type" evidence="5">
    <location>
        <begin position="214"/>
        <end position="236"/>
    </location>
</feature>
<organism evidence="6 7">
    <name type="scientific">Salvia divinorum</name>
    <name type="common">Maria pastora</name>
    <name type="synonym">Diviner's sage</name>
    <dbReference type="NCBI Taxonomy" id="28513"/>
    <lineage>
        <taxon>Eukaryota</taxon>
        <taxon>Viridiplantae</taxon>
        <taxon>Streptophyta</taxon>
        <taxon>Embryophyta</taxon>
        <taxon>Tracheophyta</taxon>
        <taxon>Spermatophyta</taxon>
        <taxon>Magnoliopsida</taxon>
        <taxon>eudicotyledons</taxon>
        <taxon>Gunneridae</taxon>
        <taxon>Pentapetalae</taxon>
        <taxon>asterids</taxon>
        <taxon>lamiids</taxon>
        <taxon>Lamiales</taxon>
        <taxon>Lamiaceae</taxon>
        <taxon>Nepetoideae</taxon>
        <taxon>Mentheae</taxon>
        <taxon>Salviinae</taxon>
        <taxon>Salvia</taxon>
        <taxon>Salvia subgen. Calosphace</taxon>
    </lineage>
</organism>
<keyword evidence="3" id="KW-0472">Membrane</keyword>
<dbReference type="PROSITE" id="PS00028">
    <property type="entry name" value="ZINC_FINGER_C2H2_1"/>
    <property type="match status" value="1"/>
</dbReference>
<feature type="transmembrane region" description="Helical" evidence="3">
    <location>
        <begin position="348"/>
        <end position="369"/>
    </location>
</feature>
<evidence type="ECO:0000256" key="4">
    <source>
        <dbReference type="SAM" id="SignalP"/>
    </source>
</evidence>
<feature type="chain" id="PRO_5044861120" evidence="4">
    <location>
        <begin position="28"/>
        <end position="376"/>
    </location>
</feature>
<name>A0ABD1FJI5_SALDI</name>
<dbReference type="AlphaFoldDB" id="A0ABD1FJI5"/>
<dbReference type="InterPro" id="IPR025287">
    <property type="entry name" value="WAK_GUB"/>
</dbReference>
<dbReference type="PANTHER" id="PTHR33138">
    <property type="entry name" value="OS01G0690200 PROTEIN"/>
    <property type="match status" value="1"/>
</dbReference>
<dbReference type="PANTHER" id="PTHR33138:SF30">
    <property type="entry name" value="LEAF RUST 10 DISEASE-RESISTANCE LOCUS RECEPTOR-LIKE PROTEIN KINASE-LIKE 2.7"/>
    <property type="match status" value="1"/>
</dbReference>
<feature type="transmembrane region" description="Helical" evidence="3">
    <location>
        <begin position="238"/>
        <end position="271"/>
    </location>
</feature>
<evidence type="ECO:0000313" key="7">
    <source>
        <dbReference type="Proteomes" id="UP001567538"/>
    </source>
</evidence>
<accession>A0ABD1FJI5</accession>
<proteinExistence type="predicted"/>
<evidence type="ECO:0000256" key="3">
    <source>
        <dbReference type="SAM" id="Phobius"/>
    </source>
</evidence>
<reference evidence="6 7" key="1">
    <citation type="submission" date="2024-06" db="EMBL/GenBank/DDBJ databases">
        <title>A chromosome level genome sequence of Diviner's sage (Salvia divinorum).</title>
        <authorList>
            <person name="Ford S.A."/>
            <person name="Ro D.-K."/>
            <person name="Ness R.W."/>
            <person name="Phillips M.A."/>
        </authorList>
    </citation>
    <scope>NUCLEOTIDE SEQUENCE [LARGE SCALE GENOMIC DNA]</scope>
    <source>
        <strain evidence="6">SAF-2024a</strain>
        <tissue evidence="6">Leaf</tissue>
    </source>
</reference>
<dbReference type="Proteomes" id="UP001567538">
    <property type="component" value="Unassembled WGS sequence"/>
</dbReference>
<keyword evidence="3" id="KW-1133">Transmembrane helix</keyword>
<gene>
    <name evidence="6" type="ORF">AAHA92_32080</name>
</gene>